<dbReference type="EMBL" id="FNHQ01000002">
    <property type="protein sequence ID" value="SDM15812.1"/>
    <property type="molecule type" value="Genomic_DNA"/>
</dbReference>
<dbReference type="AlphaFoldDB" id="A0A1G9QXQ0"/>
<dbReference type="Proteomes" id="UP000199309">
    <property type="component" value="Unassembled WGS sequence"/>
</dbReference>
<feature type="signal peptide" evidence="1">
    <location>
        <begin position="1"/>
        <end position="21"/>
    </location>
</feature>
<accession>A0A1G9QXQ0</accession>
<gene>
    <name evidence="2" type="ORF">SAMN05660299_00323</name>
</gene>
<dbReference type="RefSeq" id="WP_091647586.1">
    <property type="nucleotide sequence ID" value="NZ_FNHQ01000002.1"/>
</dbReference>
<dbReference type="STRING" id="349095.SAMN05660299_00323"/>
<evidence type="ECO:0000256" key="1">
    <source>
        <dbReference type="SAM" id="SignalP"/>
    </source>
</evidence>
<keyword evidence="3" id="KW-1185">Reference proteome</keyword>
<evidence type="ECO:0000313" key="2">
    <source>
        <dbReference type="EMBL" id="SDM15812.1"/>
    </source>
</evidence>
<feature type="chain" id="PRO_5011644192" evidence="1">
    <location>
        <begin position="22"/>
        <end position="172"/>
    </location>
</feature>
<proteinExistence type="predicted"/>
<sequence length="172" mass="19243">MKQIFIMAASFFCLAFSTAFATEYQSYHSESSGFNIDVPAEFQYLQTESGMTQLTAGDQKTGVLMTVRVNQIRNGTTVAEQEEQLQAALPTLEQRLKSQGATMENSGIATIASHKAIYFYYTINRAGTDYYQEQYIVLGNNTMYSLVFTVPAAVENQYKPLFTHSISSMTIQ</sequence>
<protein>
    <submittedName>
        <fullName evidence="2">PsbP protein</fullName>
    </submittedName>
</protein>
<name>A0A1G9QXQ0_9FIRM</name>
<dbReference type="InterPro" id="IPR016123">
    <property type="entry name" value="Mog1/PsbP_a/b/a-sand"/>
</dbReference>
<keyword evidence="1" id="KW-0732">Signal</keyword>
<organism evidence="2 3">
    <name type="scientific">Megasphaera paucivorans</name>
    <dbReference type="NCBI Taxonomy" id="349095"/>
    <lineage>
        <taxon>Bacteria</taxon>
        <taxon>Bacillati</taxon>
        <taxon>Bacillota</taxon>
        <taxon>Negativicutes</taxon>
        <taxon>Veillonellales</taxon>
        <taxon>Veillonellaceae</taxon>
        <taxon>Megasphaera</taxon>
    </lineage>
</organism>
<evidence type="ECO:0000313" key="3">
    <source>
        <dbReference type="Proteomes" id="UP000199309"/>
    </source>
</evidence>
<dbReference type="Gene3D" id="3.40.1000.10">
    <property type="entry name" value="Mog1/PsbP, alpha/beta/alpha sandwich"/>
    <property type="match status" value="1"/>
</dbReference>
<dbReference type="SUPFAM" id="SSF55724">
    <property type="entry name" value="Mog1p/PsbP-like"/>
    <property type="match status" value="1"/>
</dbReference>
<reference evidence="2 3" key="1">
    <citation type="submission" date="2016-10" db="EMBL/GenBank/DDBJ databases">
        <authorList>
            <person name="de Groot N.N."/>
        </authorList>
    </citation>
    <scope>NUCLEOTIDE SEQUENCE [LARGE SCALE GENOMIC DNA]</scope>
    <source>
        <strain evidence="2 3">DSM 16981</strain>
    </source>
</reference>